<dbReference type="FunFam" id="3.30.930.10:FF:000020">
    <property type="entry name" value="Octanoyltransferase"/>
    <property type="match status" value="1"/>
</dbReference>
<gene>
    <name evidence="6 12" type="primary">lipB</name>
    <name evidence="12" type="ORF">MBHS_03685</name>
</gene>
<dbReference type="RefSeq" id="WP_103921420.1">
    <property type="nucleotide sequence ID" value="NZ_FMSV02000540.1"/>
</dbReference>
<evidence type="ECO:0000256" key="4">
    <source>
        <dbReference type="ARBA" id="ARBA00023315"/>
    </source>
</evidence>
<dbReference type="GO" id="GO:0033819">
    <property type="term" value="F:lipoyl(octanoyl) transferase activity"/>
    <property type="evidence" value="ECO:0007669"/>
    <property type="project" value="UniProtKB-EC"/>
</dbReference>
<protein>
    <recommendedName>
        <fullName evidence="6 7">Octanoyltransferase</fullName>
        <ecNumber evidence="6 7">2.3.1.181</ecNumber>
    </recommendedName>
    <alternativeName>
        <fullName evidence="6">Lipoate-protein ligase B</fullName>
    </alternativeName>
    <alternativeName>
        <fullName evidence="6">Lipoyl/octanoyl transferase</fullName>
    </alternativeName>
    <alternativeName>
        <fullName evidence="6">Octanoyl-[acyl-carrier-protein]-protein N-octanoyltransferase</fullName>
    </alternativeName>
</protein>
<dbReference type="NCBIfam" id="TIGR00214">
    <property type="entry name" value="lipB"/>
    <property type="match status" value="1"/>
</dbReference>
<dbReference type="SUPFAM" id="SSF55681">
    <property type="entry name" value="Class II aaRS and biotin synthetases"/>
    <property type="match status" value="1"/>
</dbReference>
<dbReference type="InterPro" id="IPR000544">
    <property type="entry name" value="Octanoyltransferase"/>
</dbReference>
<dbReference type="InterPro" id="IPR020605">
    <property type="entry name" value="Octanoyltransferase_CS"/>
</dbReference>
<dbReference type="PROSITE" id="PS01313">
    <property type="entry name" value="LIPB"/>
    <property type="match status" value="1"/>
</dbReference>
<dbReference type="PIRSF" id="PIRSF016262">
    <property type="entry name" value="LPLase"/>
    <property type="match status" value="1"/>
</dbReference>
<sequence>MNKNPAPLVVKYPGLVPYFPVWQAMQQITEHRTSSTPDQIWLLEHQPVYTLGLAGKPEHILQAGNIPVVKVDRGGQVTYHGPGQLVIYLLLDLKRHHISIRQLVYLIEETVIQFLKSLGIIAKRREKAPGVYVNEHKIAALGLKVRRGCCYHGLSLNVNMDLLPFQGINPCGYPGLAVTSLSEEGVAIDMAQVRQQLLACLYVQLYQRPLP</sequence>
<dbReference type="Proteomes" id="UP000236724">
    <property type="component" value="Unassembled WGS sequence"/>
</dbReference>
<dbReference type="PANTHER" id="PTHR10993">
    <property type="entry name" value="OCTANOYLTRANSFERASE"/>
    <property type="match status" value="1"/>
</dbReference>
<evidence type="ECO:0000256" key="3">
    <source>
        <dbReference type="ARBA" id="ARBA00022679"/>
    </source>
</evidence>
<dbReference type="NCBIfam" id="NF010922">
    <property type="entry name" value="PRK14342.1"/>
    <property type="match status" value="1"/>
</dbReference>
<proteinExistence type="inferred from homology"/>
<dbReference type="Pfam" id="PF21948">
    <property type="entry name" value="LplA-B_cat"/>
    <property type="match status" value="1"/>
</dbReference>
<dbReference type="GO" id="GO:0009249">
    <property type="term" value="P:protein lipoylation"/>
    <property type="evidence" value="ECO:0007669"/>
    <property type="project" value="InterPro"/>
</dbReference>
<comment type="miscellaneous">
    <text evidence="6">In the reaction, the free carboxyl group of octanoic acid is attached via an amide linkage to the epsilon-amino group of a specific lysine residue of lipoyl domains of lipoate-dependent enzymes.</text>
</comment>
<dbReference type="GO" id="GO:0005737">
    <property type="term" value="C:cytoplasm"/>
    <property type="evidence" value="ECO:0007669"/>
    <property type="project" value="UniProtKB-SubCell"/>
</dbReference>
<evidence type="ECO:0000256" key="5">
    <source>
        <dbReference type="ARBA" id="ARBA00024732"/>
    </source>
</evidence>
<evidence type="ECO:0000256" key="1">
    <source>
        <dbReference type="ARBA" id="ARBA00004821"/>
    </source>
</evidence>
<comment type="pathway">
    <text evidence="1 6 7">Protein modification; protein lipoylation via endogenous pathway; protein N(6)-(lipoyl)lysine from octanoyl-[acyl-carrier-protein]: step 1/2.</text>
</comment>
<keyword evidence="4 6" id="KW-0012">Acyltransferase</keyword>
<dbReference type="InterPro" id="IPR004143">
    <property type="entry name" value="BPL_LPL_catalytic"/>
</dbReference>
<comment type="catalytic activity">
    <reaction evidence="6 7">
        <text>octanoyl-[ACP] + L-lysyl-[protein] = N(6)-octanoyl-L-lysyl-[protein] + holo-[ACP] + H(+)</text>
        <dbReference type="Rhea" id="RHEA:17665"/>
        <dbReference type="Rhea" id="RHEA-COMP:9636"/>
        <dbReference type="Rhea" id="RHEA-COMP:9685"/>
        <dbReference type="Rhea" id="RHEA-COMP:9752"/>
        <dbReference type="Rhea" id="RHEA-COMP:9928"/>
        <dbReference type="ChEBI" id="CHEBI:15378"/>
        <dbReference type="ChEBI" id="CHEBI:29969"/>
        <dbReference type="ChEBI" id="CHEBI:64479"/>
        <dbReference type="ChEBI" id="CHEBI:78463"/>
        <dbReference type="ChEBI" id="CHEBI:78809"/>
        <dbReference type="EC" id="2.3.1.181"/>
    </reaction>
</comment>
<dbReference type="Gene3D" id="3.30.930.10">
    <property type="entry name" value="Bira Bifunctional Protein, Domain 2"/>
    <property type="match status" value="1"/>
</dbReference>
<evidence type="ECO:0000313" key="12">
    <source>
        <dbReference type="EMBL" id="SEH07800.1"/>
    </source>
</evidence>
<reference evidence="12 13" key="1">
    <citation type="submission" date="2016-10" db="EMBL/GenBank/DDBJ databases">
        <authorList>
            <person name="de Groot N.N."/>
        </authorList>
    </citation>
    <scope>NUCLEOTIDE SEQUENCE [LARGE SCALE GENOMIC DNA]</scope>
    <source>
        <strain evidence="12">MBHS1</strain>
    </source>
</reference>
<dbReference type="HAMAP" id="MF_00013">
    <property type="entry name" value="LipB"/>
    <property type="match status" value="1"/>
</dbReference>
<keyword evidence="2 6" id="KW-0963">Cytoplasm</keyword>
<evidence type="ECO:0000256" key="10">
    <source>
        <dbReference type="PIRSR" id="PIRSR016262-3"/>
    </source>
</evidence>
<dbReference type="UniPathway" id="UPA00538">
    <property type="reaction ID" value="UER00592"/>
</dbReference>
<name>A0A1H6FCI9_9GAMM</name>
<dbReference type="PANTHER" id="PTHR10993:SF7">
    <property type="entry name" value="LIPOYLTRANSFERASE 2, MITOCHONDRIAL-RELATED"/>
    <property type="match status" value="1"/>
</dbReference>
<dbReference type="InterPro" id="IPR045864">
    <property type="entry name" value="aa-tRNA-synth_II/BPL/LPL"/>
</dbReference>
<evidence type="ECO:0000256" key="9">
    <source>
        <dbReference type="PIRSR" id="PIRSR016262-2"/>
    </source>
</evidence>
<comment type="function">
    <text evidence="5 6 7">Catalyzes the transfer of endogenously produced octanoic acid from octanoyl-acyl-carrier-protein onto the lipoyl domains of lipoate-dependent enzymes. Lipoyl-ACP can also act as a substrate although octanoyl-ACP is likely to be the physiological substrate.</text>
</comment>
<feature type="binding site" evidence="6 9">
    <location>
        <begin position="153"/>
        <end position="155"/>
    </location>
    <ligand>
        <name>substrate</name>
    </ligand>
</feature>
<evidence type="ECO:0000256" key="6">
    <source>
        <dbReference type="HAMAP-Rule" id="MF_00013"/>
    </source>
</evidence>
<organism evidence="12 13">
    <name type="scientific">Candidatus Venteria ishoeyi</name>
    <dbReference type="NCBI Taxonomy" id="1899563"/>
    <lineage>
        <taxon>Bacteria</taxon>
        <taxon>Pseudomonadati</taxon>
        <taxon>Pseudomonadota</taxon>
        <taxon>Gammaproteobacteria</taxon>
        <taxon>Thiotrichales</taxon>
        <taxon>Thiotrichaceae</taxon>
        <taxon>Venteria</taxon>
    </lineage>
</organism>
<dbReference type="AlphaFoldDB" id="A0A1H6FCI9"/>
<accession>A0A1H6FCI9</accession>
<feature type="site" description="Lowers pKa of active site Cys" evidence="6 10">
    <location>
        <position position="137"/>
    </location>
</feature>
<feature type="domain" description="BPL/LPL catalytic" evidence="11">
    <location>
        <begin position="34"/>
        <end position="209"/>
    </location>
</feature>
<evidence type="ECO:0000256" key="8">
    <source>
        <dbReference type="PIRSR" id="PIRSR016262-1"/>
    </source>
</evidence>
<keyword evidence="3 6" id="KW-0808">Transferase</keyword>
<feature type="active site" description="Acyl-thioester intermediate" evidence="6 8">
    <location>
        <position position="171"/>
    </location>
</feature>
<evidence type="ECO:0000259" key="11">
    <source>
        <dbReference type="PROSITE" id="PS51733"/>
    </source>
</evidence>
<evidence type="ECO:0000256" key="7">
    <source>
        <dbReference type="PIRNR" id="PIRNR016262"/>
    </source>
</evidence>
<keyword evidence="13" id="KW-1185">Reference proteome</keyword>
<comment type="subcellular location">
    <subcellularLocation>
        <location evidence="6">Cytoplasm</location>
    </subcellularLocation>
</comment>
<dbReference type="EMBL" id="FMSV02000540">
    <property type="protein sequence ID" value="SEH07800.1"/>
    <property type="molecule type" value="Genomic_DNA"/>
</dbReference>
<dbReference type="EC" id="2.3.1.181" evidence="6 7"/>
<dbReference type="CDD" id="cd16444">
    <property type="entry name" value="LipB"/>
    <property type="match status" value="1"/>
</dbReference>
<dbReference type="PROSITE" id="PS51733">
    <property type="entry name" value="BPL_LPL_CATALYTIC"/>
    <property type="match status" value="1"/>
</dbReference>
<comment type="similarity">
    <text evidence="6 7">Belongs to the LipB family.</text>
</comment>
<feature type="binding site" evidence="6 9">
    <location>
        <begin position="140"/>
        <end position="142"/>
    </location>
    <ligand>
        <name>substrate</name>
    </ligand>
</feature>
<feature type="binding site" evidence="6 9">
    <location>
        <begin position="73"/>
        <end position="80"/>
    </location>
    <ligand>
        <name>substrate</name>
    </ligand>
</feature>
<dbReference type="OrthoDB" id="9787061at2"/>
<evidence type="ECO:0000313" key="13">
    <source>
        <dbReference type="Proteomes" id="UP000236724"/>
    </source>
</evidence>
<evidence type="ECO:0000256" key="2">
    <source>
        <dbReference type="ARBA" id="ARBA00022490"/>
    </source>
</evidence>